<dbReference type="PANTHER" id="PTHR39957">
    <property type="entry name" value="AT09846P1-RELATED"/>
    <property type="match status" value="1"/>
</dbReference>
<dbReference type="PANTHER" id="PTHR39957:SF1">
    <property type="entry name" value="AT09846P1-RELATED"/>
    <property type="match status" value="1"/>
</dbReference>
<evidence type="ECO:0000256" key="1">
    <source>
        <dbReference type="ARBA" id="ARBA00004613"/>
    </source>
</evidence>
<sequence length="193" mass="21146">MSPLIACLILLLIAMLQHQRVEAGAYHAIFKSDVQAAEWIALYRNADFPGKCAITSRLILNEGVTIKDPTHECRQIVCGANGVTVFQSCGAISGIPALCRFGDYVNVELPYPQCSYPGRCVVDMGTSVVLLKFAESVKLESLPCTRIFCMGDGWGMLQTCNDIFVPPGCKYVARNSPDTDFPKCCERDVICPK</sequence>
<evidence type="ECO:0000256" key="3">
    <source>
        <dbReference type="SAM" id="SignalP"/>
    </source>
</evidence>
<dbReference type="GO" id="GO:0005576">
    <property type="term" value="C:extracellular region"/>
    <property type="evidence" value="ECO:0007669"/>
    <property type="project" value="UniProtKB-SubCell"/>
</dbReference>
<keyword evidence="6" id="KW-1185">Reference proteome</keyword>
<protein>
    <submittedName>
        <fullName evidence="5">GH10126</fullName>
    </submittedName>
</protein>
<evidence type="ECO:0000313" key="5">
    <source>
        <dbReference type="EMBL" id="EDW04184.1"/>
    </source>
</evidence>
<organism evidence="6">
    <name type="scientific">Drosophila grimshawi</name>
    <name type="common">Hawaiian fruit fly</name>
    <name type="synonym">Idiomyia grimshawi</name>
    <dbReference type="NCBI Taxonomy" id="7222"/>
    <lineage>
        <taxon>Eukaryota</taxon>
        <taxon>Metazoa</taxon>
        <taxon>Ecdysozoa</taxon>
        <taxon>Arthropoda</taxon>
        <taxon>Hexapoda</taxon>
        <taxon>Insecta</taxon>
        <taxon>Pterygota</taxon>
        <taxon>Neoptera</taxon>
        <taxon>Endopterygota</taxon>
        <taxon>Diptera</taxon>
        <taxon>Brachycera</taxon>
        <taxon>Muscomorpha</taxon>
        <taxon>Ephydroidea</taxon>
        <taxon>Drosophilidae</taxon>
        <taxon>Drosophila</taxon>
        <taxon>Hawaiian Drosophila</taxon>
    </lineage>
</organism>
<dbReference type="InParanoid" id="B4JCM0"/>
<feature type="signal peptide" evidence="3">
    <location>
        <begin position="1"/>
        <end position="23"/>
    </location>
</feature>
<dbReference type="OMA" id="CGRNGWA"/>
<dbReference type="EMBL" id="CH916368">
    <property type="protein sequence ID" value="EDW04184.1"/>
    <property type="molecule type" value="Genomic_DNA"/>
</dbReference>
<dbReference type="eggNOG" id="ENOG502RWRC">
    <property type="taxonomic scope" value="Eukaryota"/>
</dbReference>
<name>B4JCM0_DROGR</name>
<dbReference type="Pfam" id="PF15430">
    <property type="entry name" value="SVWC"/>
    <property type="match status" value="2"/>
</dbReference>
<dbReference type="Proteomes" id="UP000001070">
    <property type="component" value="Unassembled WGS sequence"/>
</dbReference>
<proteinExistence type="predicted"/>
<dbReference type="OrthoDB" id="7901229at2759"/>
<dbReference type="InterPro" id="IPR053308">
    <property type="entry name" value="Vago-like"/>
</dbReference>
<dbReference type="HOGENOM" id="CLU_1449164_0_0_1"/>
<keyword evidence="3" id="KW-0732">Signal</keyword>
<evidence type="ECO:0000313" key="6">
    <source>
        <dbReference type="Proteomes" id="UP000001070"/>
    </source>
</evidence>
<keyword evidence="2" id="KW-0964">Secreted</keyword>
<feature type="domain" description="Single" evidence="4">
    <location>
        <begin position="120"/>
        <end position="191"/>
    </location>
</feature>
<dbReference type="InterPro" id="IPR029277">
    <property type="entry name" value="SVWC_dom"/>
</dbReference>
<dbReference type="PhylomeDB" id="B4JCM0"/>
<accession>B4JCM0</accession>
<evidence type="ECO:0000256" key="2">
    <source>
        <dbReference type="ARBA" id="ARBA00022525"/>
    </source>
</evidence>
<feature type="chain" id="PRO_5002808834" evidence="3">
    <location>
        <begin position="24"/>
        <end position="193"/>
    </location>
</feature>
<evidence type="ECO:0000259" key="4">
    <source>
        <dbReference type="SMART" id="SM01318"/>
    </source>
</evidence>
<dbReference type="SMART" id="SM01318">
    <property type="entry name" value="SVWC"/>
    <property type="match status" value="2"/>
</dbReference>
<comment type="subcellular location">
    <subcellularLocation>
        <location evidence="1">Secreted</location>
    </subcellularLocation>
</comment>
<reference evidence="5 6" key="1">
    <citation type="journal article" date="2007" name="Nature">
        <title>Evolution of genes and genomes on the Drosophila phylogeny.</title>
        <authorList>
            <consortium name="Drosophila 12 Genomes Consortium"/>
            <person name="Clark A.G."/>
            <person name="Eisen M.B."/>
            <person name="Smith D.R."/>
            <person name="Bergman C.M."/>
            <person name="Oliver B."/>
            <person name="Markow T.A."/>
            <person name="Kaufman T.C."/>
            <person name="Kellis M."/>
            <person name="Gelbart W."/>
            <person name="Iyer V.N."/>
            <person name="Pollard D.A."/>
            <person name="Sackton T.B."/>
            <person name="Larracuente A.M."/>
            <person name="Singh N.D."/>
            <person name="Abad J.P."/>
            <person name="Abt D.N."/>
            <person name="Adryan B."/>
            <person name="Aguade M."/>
            <person name="Akashi H."/>
            <person name="Anderson W.W."/>
            <person name="Aquadro C.F."/>
            <person name="Ardell D.H."/>
            <person name="Arguello R."/>
            <person name="Artieri C.G."/>
            <person name="Barbash D.A."/>
            <person name="Barker D."/>
            <person name="Barsanti P."/>
            <person name="Batterham P."/>
            <person name="Batzoglou S."/>
            <person name="Begun D."/>
            <person name="Bhutkar A."/>
            <person name="Blanco E."/>
            <person name="Bosak S.A."/>
            <person name="Bradley R.K."/>
            <person name="Brand A.D."/>
            <person name="Brent M.R."/>
            <person name="Brooks A.N."/>
            <person name="Brown R.H."/>
            <person name="Butlin R.K."/>
            <person name="Caggese C."/>
            <person name="Calvi B.R."/>
            <person name="Bernardo de Carvalho A."/>
            <person name="Caspi A."/>
            <person name="Castrezana S."/>
            <person name="Celniker S.E."/>
            <person name="Chang J.L."/>
            <person name="Chapple C."/>
            <person name="Chatterji S."/>
            <person name="Chinwalla A."/>
            <person name="Civetta A."/>
            <person name="Clifton S.W."/>
            <person name="Comeron J.M."/>
            <person name="Costello J.C."/>
            <person name="Coyne J.A."/>
            <person name="Daub J."/>
            <person name="David R.G."/>
            <person name="Delcher A.L."/>
            <person name="Delehaunty K."/>
            <person name="Do C.B."/>
            <person name="Ebling H."/>
            <person name="Edwards K."/>
            <person name="Eickbush T."/>
            <person name="Evans J.D."/>
            <person name="Filipski A."/>
            <person name="Findeiss S."/>
            <person name="Freyhult E."/>
            <person name="Fulton L."/>
            <person name="Fulton R."/>
            <person name="Garcia A.C."/>
            <person name="Gardiner A."/>
            <person name="Garfield D.A."/>
            <person name="Garvin B.E."/>
            <person name="Gibson G."/>
            <person name="Gilbert D."/>
            <person name="Gnerre S."/>
            <person name="Godfrey J."/>
            <person name="Good R."/>
            <person name="Gotea V."/>
            <person name="Gravely B."/>
            <person name="Greenberg A.J."/>
            <person name="Griffiths-Jones S."/>
            <person name="Gross S."/>
            <person name="Guigo R."/>
            <person name="Gustafson E.A."/>
            <person name="Haerty W."/>
            <person name="Hahn M.W."/>
            <person name="Halligan D.L."/>
            <person name="Halpern A.L."/>
            <person name="Halter G.M."/>
            <person name="Han M.V."/>
            <person name="Heger A."/>
            <person name="Hillier L."/>
            <person name="Hinrichs A.S."/>
            <person name="Holmes I."/>
            <person name="Hoskins R.A."/>
            <person name="Hubisz M.J."/>
            <person name="Hultmark D."/>
            <person name="Huntley M.A."/>
            <person name="Jaffe D.B."/>
            <person name="Jagadeeshan S."/>
            <person name="Jeck W.R."/>
            <person name="Johnson J."/>
            <person name="Jones C.D."/>
            <person name="Jordan W.C."/>
            <person name="Karpen G.H."/>
            <person name="Kataoka E."/>
            <person name="Keightley P.D."/>
            <person name="Kheradpour P."/>
            <person name="Kirkness E.F."/>
            <person name="Koerich L.B."/>
            <person name="Kristiansen K."/>
            <person name="Kudrna D."/>
            <person name="Kulathinal R.J."/>
            <person name="Kumar S."/>
            <person name="Kwok R."/>
            <person name="Lander E."/>
            <person name="Langley C.H."/>
            <person name="Lapoint R."/>
            <person name="Lazzaro B.P."/>
            <person name="Lee S.J."/>
            <person name="Levesque L."/>
            <person name="Li R."/>
            <person name="Lin C.F."/>
            <person name="Lin M.F."/>
            <person name="Lindblad-Toh K."/>
            <person name="Llopart A."/>
            <person name="Long M."/>
            <person name="Low L."/>
            <person name="Lozovsky E."/>
            <person name="Lu J."/>
            <person name="Luo M."/>
            <person name="Machado C.A."/>
            <person name="Makalowski W."/>
            <person name="Marzo M."/>
            <person name="Matsuda M."/>
            <person name="Matzkin L."/>
            <person name="McAllister B."/>
            <person name="McBride C.S."/>
            <person name="McKernan B."/>
            <person name="McKernan K."/>
            <person name="Mendez-Lago M."/>
            <person name="Minx P."/>
            <person name="Mollenhauer M.U."/>
            <person name="Montooth K."/>
            <person name="Mount S.M."/>
            <person name="Mu X."/>
            <person name="Myers E."/>
            <person name="Negre B."/>
            <person name="Newfeld S."/>
            <person name="Nielsen R."/>
            <person name="Noor M.A."/>
            <person name="O'Grady P."/>
            <person name="Pachter L."/>
            <person name="Papaceit M."/>
            <person name="Parisi M.J."/>
            <person name="Parisi M."/>
            <person name="Parts L."/>
            <person name="Pedersen J.S."/>
            <person name="Pesole G."/>
            <person name="Phillippy A.M."/>
            <person name="Ponting C.P."/>
            <person name="Pop M."/>
            <person name="Porcelli D."/>
            <person name="Powell J.R."/>
            <person name="Prohaska S."/>
            <person name="Pruitt K."/>
            <person name="Puig M."/>
            <person name="Quesneville H."/>
            <person name="Ram K.R."/>
            <person name="Rand D."/>
            <person name="Rasmussen M.D."/>
            <person name="Reed L.K."/>
            <person name="Reenan R."/>
            <person name="Reily A."/>
            <person name="Remington K.A."/>
            <person name="Rieger T.T."/>
            <person name="Ritchie M.G."/>
            <person name="Robin C."/>
            <person name="Rogers Y.H."/>
            <person name="Rohde C."/>
            <person name="Rozas J."/>
            <person name="Rubenfield M.J."/>
            <person name="Ruiz A."/>
            <person name="Russo S."/>
            <person name="Salzberg S.L."/>
            <person name="Sanchez-Gracia A."/>
            <person name="Saranga D.J."/>
            <person name="Sato H."/>
            <person name="Schaeffer S.W."/>
            <person name="Schatz M.C."/>
            <person name="Schlenke T."/>
            <person name="Schwartz R."/>
            <person name="Segarra C."/>
            <person name="Singh R.S."/>
            <person name="Sirot L."/>
            <person name="Sirota M."/>
            <person name="Sisneros N.B."/>
            <person name="Smith C.D."/>
            <person name="Smith T.F."/>
            <person name="Spieth J."/>
            <person name="Stage D.E."/>
            <person name="Stark A."/>
            <person name="Stephan W."/>
            <person name="Strausberg R.L."/>
            <person name="Strempel S."/>
            <person name="Sturgill D."/>
            <person name="Sutton G."/>
            <person name="Sutton G.G."/>
            <person name="Tao W."/>
            <person name="Teichmann S."/>
            <person name="Tobari Y.N."/>
            <person name="Tomimura Y."/>
            <person name="Tsolas J.M."/>
            <person name="Valente V.L."/>
            <person name="Venter E."/>
            <person name="Venter J.C."/>
            <person name="Vicario S."/>
            <person name="Vieira F.G."/>
            <person name="Vilella A.J."/>
            <person name="Villasante A."/>
            <person name="Walenz B."/>
            <person name="Wang J."/>
            <person name="Wasserman M."/>
            <person name="Watts T."/>
            <person name="Wilson D."/>
            <person name="Wilson R.K."/>
            <person name="Wing R.A."/>
            <person name="Wolfner M.F."/>
            <person name="Wong A."/>
            <person name="Wong G.K."/>
            <person name="Wu C.I."/>
            <person name="Wu G."/>
            <person name="Yamamoto D."/>
            <person name="Yang H.P."/>
            <person name="Yang S.P."/>
            <person name="Yorke J.A."/>
            <person name="Yoshida K."/>
            <person name="Zdobnov E."/>
            <person name="Zhang P."/>
            <person name="Zhang Y."/>
            <person name="Zimin A.V."/>
            <person name="Baldwin J."/>
            <person name="Abdouelleil A."/>
            <person name="Abdulkadir J."/>
            <person name="Abebe A."/>
            <person name="Abera B."/>
            <person name="Abreu J."/>
            <person name="Acer S.C."/>
            <person name="Aftuck L."/>
            <person name="Alexander A."/>
            <person name="An P."/>
            <person name="Anderson E."/>
            <person name="Anderson S."/>
            <person name="Arachi H."/>
            <person name="Azer M."/>
            <person name="Bachantsang P."/>
            <person name="Barry A."/>
            <person name="Bayul T."/>
            <person name="Berlin A."/>
            <person name="Bessette D."/>
            <person name="Bloom T."/>
            <person name="Blye J."/>
            <person name="Boguslavskiy L."/>
            <person name="Bonnet C."/>
            <person name="Boukhgalter B."/>
            <person name="Bourzgui I."/>
            <person name="Brown A."/>
            <person name="Cahill P."/>
            <person name="Channer S."/>
            <person name="Cheshatsang Y."/>
            <person name="Chuda L."/>
            <person name="Citroen M."/>
            <person name="Collymore A."/>
            <person name="Cooke P."/>
            <person name="Costello M."/>
            <person name="D'Aco K."/>
            <person name="Daza R."/>
            <person name="De Haan G."/>
            <person name="DeGray S."/>
            <person name="DeMaso C."/>
            <person name="Dhargay N."/>
            <person name="Dooley K."/>
            <person name="Dooley E."/>
            <person name="Doricent M."/>
            <person name="Dorje P."/>
            <person name="Dorjee K."/>
            <person name="Dupes A."/>
            <person name="Elong R."/>
            <person name="Falk J."/>
            <person name="Farina A."/>
            <person name="Faro S."/>
            <person name="Ferguson D."/>
            <person name="Fisher S."/>
            <person name="Foley C.D."/>
            <person name="Franke A."/>
            <person name="Friedrich D."/>
            <person name="Gadbois L."/>
            <person name="Gearin G."/>
            <person name="Gearin C.R."/>
            <person name="Giannoukos G."/>
            <person name="Goode T."/>
            <person name="Graham J."/>
            <person name="Grandbois E."/>
            <person name="Grewal S."/>
            <person name="Gyaltsen K."/>
            <person name="Hafez N."/>
            <person name="Hagos B."/>
            <person name="Hall J."/>
            <person name="Henson C."/>
            <person name="Hollinger A."/>
            <person name="Honan T."/>
            <person name="Huard M.D."/>
            <person name="Hughes L."/>
            <person name="Hurhula B."/>
            <person name="Husby M.E."/>
            <person name="Kamat A."/>
            <person name="Kanga B."/>
            <person name="Kashin S."/>
            <person name="Khazanovich D."/>
            <person name="Kisner P."/>
            <person name="Lance K."/>
            <person name="Lara M."/>
            <person name="Lee W."/>
            <person name="Lennon N."/>
            <person name="Letendre F."/>
            <person name="LeVine R."/>
            <person name="Lipovsky A."/>
            <person name="Liu X."/>
            <person name="Liu J."/>
            <person name="Liu S."/>
            <person name="Lokyitsang T."/>
            <person name="Lokyitsang Y."/>
            <person name="Lubonja R."/>
            <person name="Lui A."/>
            <person name="MacDonald P."/>
            <person name="Magnisalis V."/>
            <person name="Maru K."/>
            <person name="Matthews C."/>
            <person name="McCusker W."/>
            <person name="McDonough S."/>
            <person name="Mehta T."/>
            <person name="Meldrim J."/>
            <person name="Meneus L."/>
            <person name="Mihai O."/>
            <person name="Mihalev A."/>
            <person name="Mihova T."/>
            <person name="Mittelman R."/>
            <person name="Mlenga V."/>
            <person name="Montmayeur A."/>
            <person name="Mulrain L."/>
            <person name="Navidi A."/>
            <person name="Naylor J."/>
            <person name="Negash T."/>
            <person name="Nguyen T."/>
            <person name="Nguyen N."/>
            <person name="Nicol R."/>
            <person name="Norbu C."/>
            <person name="Norbu N."/>
            <person name="Novod N."/>
            <person name="O'Neill B."/>
            <person name="Osman S."/>
            <person name="Markiewicz E."/>
            <person name="Oyono O.L."/>
            <person name="Patti C."/>
            <person name="Phunkhang P."/>
            <person name="Pierre F."/>
            <person name="Priest M."/>
            <person name="Raghuraman S."/>
            <person name="Rege F."/>
            <person name="Reyes R."/>
            <person name="Rise C."/>
            <person name="Rogov P."/>
            <person name="Ross K."/>
            <person name="Ryan E."/>
            <person name="Settipalli S."/>
            <person name="Shea T."/>
            <person name="Sherpa N."/>
            <person name="Shi L."/>
            <person name="Shih D."/>
            <person name="Sparrow T."/>
            <person name="Spaulding J."/>
            <person name="Stalker J."/>
            <person name="Stange-Thomann N."/>
            <person name="Stavropoulos S."/>
            <person name="Stone C."/>
            <person name="Strader C."/>
            <person name="Tesfaye S."/>
            <person name="Thomson T."/>
            <person name="Thoulutsang Y."/>
            <person name="Thoulutsang D."/>
            <person name="Topham K."/>
            <person name="Topping I."/>
            <person name="Tsamla T."/>
            <person name="Vassiliev H."/>
            <person name="Vo A."/>
            <person name="Wangchuk T."/>
            <person name="Wangdi T."/>
            <person name="Weiand M."/>
            <person name="Wilkinson J."/>
            <person name="Wilson A."/>
            <person name="Yadav S."/>
            <person name="Young G."/>
            <person name="Yu Q."/>
            <person name="Zembek L."/>
            <person name="Zhong D."/>
            <person name="Zimmer A."/>
            <person name="Zwirko Z."/>
            <person name="Jaffe D.B."/>
            <person name="Alvarez P."/>
            <person name="Brockman W."/>
            <person name="Butler J."/>
            <person name="Chin C."/>
            <person name="Gnerre S."/>
            <person name="Grabherr M."/>
            <person name="Kleber M."/>
            <person name="Mauceli E."/>
            <person name="MacCallum I."/>
        </authorList>
    </citation>
    <scope>NUCLEOTIDE SEQUENCE [LARGE SCALE GENOMIC DNA]</scope>
    <source>
        <strain evidence="6">Tucson 15287-2541.00</strain>
    </source>
</reference>
<feature type="domain" description="Single" evidence="4">
    <location>
        <begin position="52"/>
        <end position="116"/>
    </location>
</feature>
<gene>
    <name evidence="5" type="primary">Dgri\GH10126</name>
    <name evidence="5" type="ORF">Dgri_GH10126</name>
</gene>
<dbReference type="AlphaFoldDB" id="B4JCM0"/>